<evidence type="ECO:0000256" key="2">
    <source>
        <dbReference type="ARBA" id="ARBA00022679"/>
    </source>
</evidence>
<evidence type="ECO:0000256" key="7">
    <source>
        <dbReference type="ARBA" id="ARBA00023160"/>
    </source>
</evidence>
<comment type="function">
    <text evidence="8">Transfers the 4'-phosphopantetheine moiety from coenzyme A to a Ser of acyl-carrier-protein.</text>
</comment>
<dbReference type="HAMAP" id="MF_00101">
    <property type="entry name" value="AcpS"/>
    <property type="match status" value="1"/>
</dbReference>
<accession>A0AA86IYT3</accession>
<keyword evidence="4 8" id="KW-0276">Fatty acid metabolism</keyword>
<dbReference type="GO" id="GO:0008897">
    <property type="term" value="F:holo-[acyl-carrier-protein] synthase activity"/>
    <property type="evidence" value="ECO:0007669"/>
    <property type="project" value="UniProtKB-UniRule"/>
</dbReference>
<dbReference type="Proteomes" id="UP001329151">
    <property type="component" value="Chromosome"/>
</dbReference>
<evidence type="ECO:0000256" key="6">
    <source>
        <dbReference type="ARBA" id="ARBA00023098"/>
    </source>
</evidence>
<protein>
    <recommendedName>
        <fullName evidence="8">Holo-[acyl-carrier-protein] synthase</fullName>
        <shortName evidence="8">Holo-ACP synthase</shortName>
        <ecNumber evidence="8">2.7.8.7</ecNumber>
    </recommendedName>
    <alternativeName>
        <fullName evidence="8">4'-phosphopantetheinyl transferase AcpS</fullName>
    </alternativeName>
</protein>
<proteinExistence type="inferred from homology"/>
<dbReference type="EC" id="2.7.8.7" evidence="8"/>
<dbReference type="KEGG" id="lto:RGQ30_15450"/>
<dbReference type="NCBIfam" id="TIGR00516">
    <property type="entry name" value="acpS"/>
    <property type="match status" value="1"/>
</dbReference>
<feature type="domain" description="4'-phosphopantetheinyl transferase" evidence="9">
    <location>
        <begin position="7"/>
        <end position="107"/>
    </location>
</feature>
<dbReference type="InterPro" id="IPR008278">
    <property type="entry name" value="4-PPantetheinyl_Trfase_dom"/>
</dbReference>
<dbReference type="GO" id="GO:0005737">
    <property type="term" value="C:cytoplasm"/>
    <property type="evidence" value="ECO:0007669"/>
    <property type="project" value="UniProtKB-SubCell"/>
</dbReference>
<dbReference type="SUPFAM" id="SSF56214">
    <property type="entry name" value="4'-phosphopantetheinyl transferase"/>
    <property type="match status" value="1"/>
</dbReference>
<gene>
    <name evidence="8 10" type="primary">acpS</name>
    <name evidence="10" type="ORF">RGQ30_15450</name>
</gene>
<dbReference type="InterPro" id="IPR037143">
    <property type="entry name" value="4-PPantetheinyl_Trfase_dom_sf"/>
</dbReference>
<sequence>MIDDVFGLGCDILELARLDGLLGNDKARFVKRVLTVQEQAEFENRSAKSDNRGRLYVATRFCAKEAFSKAMGTGIGAQFSFQDLSVLNDELGRPLLSYSERLSGWLESRRAFAKVSISDEQHYVMSTVILYSKTII</sequence>
<name>A0AA86IYT3_9BURK</name>
<keyword evidence="6 8" id="KW-0443">Lipid metabolism</keyword>
<evidence type="ECO:0000256" key="4">
    <source>
        <dbReference type="ARBA" id="ARBA00022832"/>
    </source>
</evidence>
<evidence type="ECO:0000256" key="5">
    <source>
        <dbReference type="ARBA" id="ARBA00022842"/>
    </source>
</evidence>
<dbReference type="EMBL" id="AP028947">
    <property type="protein sequence ID" value="BET26044.1"/>
    <property type="molecule type" value="Genomic_DNA"/>
</dbReference>
<dbReference type="NCBIfam" id="TIGR00556">
    <property type="entry name" value="pantethn_trn"/>
    <property type="match status" value="1"/>
</dbReference>
<evidence type="ECO:0000313" key="10">
    <source>
        <dbReference type="EMBL" id="BET26044.1"/>
    </source>
</evidence>
<comment type="cofactor">
    <cofactor evidence="8">
        <name>Mg(2+)</name>
        <dbReference type="ChEBI" id="CHEBI:18420"/>
    </cofactor>
</comment>
<dbReference type="InterPro" id="IPR002582">
    <property type="entry name" value="ACPS"/>
</dbReference>
<feature type="binding site" evidence="8">
    <location>
        <position position="11"/>
    </location>
    <ligand>
        <name>Mg(2+)</name>
        <dbReference type="ChEBI" id="CHEBI:18420"/>
    </ligand>
</feature>
<comment type="subcellular location">
    <subcellularLocation>
        <location evidence="8">Cytoplasm</location>
    </subcellularLocation>
</comment>
<keyword evidence="11" id="KW-1185">Reference proteome</keyword>
<evidence type="ECO:0000313" key="11">
    <source>
        <dbReference type="Proteomes" id="UP001329151"/>
    </source>
</evidence>
<keyword evidence="5 8" id="KW-0460">Magnesium</keyword>
<dbReference type="RefSeq" id="WP_130556450.1">
    <property type="nucleotide sequence ID" value="NZ_AP028947.1"/>
</dbReference>
<organism evidence="10 11">
    <name type="scientific">Limnobacter thiooxidans</name>
    <dbReference type="NCBI Taxonomy" id="131080"/>
    <lineage>
        <taxon>Bacteria</taxon>
        <taxon>Pseudomonadati</taxon>
        <taxon>Pseudomonadota</taxon>
        <taxon>Betaproteobacteria</taxon>
        <taxon>Burkholderiales</taxon>
        <taxon>Burkholderiaceae</taxon>
        <taxon>Limnobacter</taxon>
    </lineage>
</organism>
<evidence type="ECO:0000256" key="3">
    <source>
        <dbReference type="ARBA" id="ARBA00022723"/>
    </source>
</evidence>
<comment type="similarity">
    <text evidence="8">Belongs to the P-Pant transferase superfamily. AcpS family.</text>
</comment>
<comment type="catalytic activity">
    <reaction evidence="8">
        <text>apo-[ACP] + CoA = holo-[ACP] + adenosine 3',5'-bisphosphate + H(+)</text>
        <dbReference type="Rhea" id="RHEA:12068"/>
        <dbReference type="Rhea" id="RHEA-COMP:9685"/>
        <dbReference type="Rhea" id="RHEA-COMP:9690"/>
        <dbReference type="ChEBI" id="CHEBI:15378"/>
        <dbReference type="ChEBI" id="CHEBI:29999"/>
        <dbReference type="ChEBI" id="CHEBI:57287"/>
        <dbReference type="ChEBI" id="CHEBI:58343"/>
        <dbReference type="ChEBI" id="CHEBI:64479"/>
        <dbReference type="EC" id="2.7.8.7"/>
    </reaction>
</comment>
<reference evidence="10 11" key="1">
    <citation type="submission" date="2023-10" db="EMBL/GenBank/DDBJ databases">
        <title>Complete Genome Sequence of Limnobacter thiooxidans CS-K2T, Isolated from freshwater lake sediments in Bavaria, Germany.</title>
        <authorList>
            <person name="Naruki M."/>
            <person name="Watanabe A."/>
            <person name="Warashina T."/>
            <person name="Morita T."/>
            <person name="Arakawa K."/>
        </authorList>
    </citation>
    <scope>NUCLEOTIDE SEQUENCE [LARGE SCALE GENOMIC DNA]</scope>
    <source>
        <strain evidence="10 11">CS-K2</strain>
    </source>
</reference>
<dbReference type="InterPro" id="IPR004568">
    <property type="entry name" value="Ppantetheine-prot_Trfase_dom"/>
</dbReference>
<evidence type="ECO:0000256" key="1">
    <source>
        <dbReference type="ARBA" id="ARBA00022516"/>
    </source>
</evidence>
<keyword evidence="7 8" id="KW-0275">Fatty acid biosynthesis</keyword>
<evidence type="ECO:0000256" key="8">
    <source>
        <dbReference type="HAMAP-Rule" id="MF_00101"/>
    </source>
</evidence>
<dbReference type="Gene3D" id="3.90.470.20">
    <property type="entry name" value="4'-phosphopantetheinyl transferase domain"/>
    <property type="match status" value="1"/>
</dbReference>
<dbReference type="AlphaFoldDB" id="A0AA86IYT3"/>
<keyword evidence="2 8" id="KW-0808">Transferase</keyword>
<keyword evidence="8" id="KW-0963">Cytoplasm</keyword>
<dbReference type="Pfam" id="PF01648">
    <property type="entry name" value="ACPS"/>
    <property type="match status" value="1"/>
</dbReference>
<dbReference type="GO" id="GO:0006633">
    <property type="term" value="P:fatty acid biosynthetic process"/>
    <property type="evidence" value="ECO:0007669"/>
    <property type="project" value="UniProtKB-UniRule"/>
</dbReference>
<evidence type="ECO:0000259" key="9">
    <source>
        <dbReference type="Pfam" id="PF01648"/>
    </source>
</evidence>
<dbReference type="GO" id="GO:0000287">
    <property type="term" value="F:magnesium ion binding"/>
    <property type="evidence" value="ECO:0007669"/>
    <property type="project" value="UniProtKB-UniRule"/>
</dbReference>
<keyword evidence="3 8" id="KW-0479">Metal-binding</keyword>
<feature type="binding site" evidence="8">
    <location>
        <position position="65"/>
    </location>
    <ligand>
        <name>Mg(2+)</name>
        <dbReference type="ChEBI" id="CHEBI:18420"/>
    </ligand>
</feature>
<keyword evidence="1 8" id="KW-0444">Lipid biosynthesis</keyword>